<dbReference type="InterPro" id="IPR003439">
    <property type="entry name" value="ABC_transporter-like_ATP-bd"/>
</dbReference>
<dbReference type="AlphaFoldDB" id="A0AAF0D1T2"/>
<dbReference type="GO" id="GO:0016887">
    <property type="term" value="F:ATP hydrolysis activity"/>
    <property type="evidence" value="ECO:0007669"/>
    <property type="project" value="InterPro"/>
</dbReference>
<keyword evidence="4 6" id="KW-0067">ATP-binding</keyword>
<dbReference type="Pfam" id="PF00005">
    <property type="entry name" value="ABC_tran"/>
    <property type="match status" value="1"/>
</dbReference>
<dbReference type="GO" id="GO:0005524">
    <property type="term" value="F:ATP binding"/>
    <property type="evidence" value="ECO:0007669"/>
    <property type="project" value="UniProtKB-KW"/>
</dbReference>
<dbReference type="Gene3D" id="3.40.50.300">
    <property type="entry name" value="P-loop containing nucleotide triphosphate hydrolases"/>
    <property type="match status" value="1"/>
</dbReference>
<dbReference type="FunFam" id="3.40.50.300:FF:000134">
    <property type="entry name" value="Iron-enterobactin ABC transporter ATP-binding protein"/>
    <property type="match status" value="1"/>
</dbReference>
<keyword evidence="3" id="KW-0547">Nucleotide-binding</keyword>
<evidence type="ECO:0000256" key="3">
    <source>
        <dbReference type="ARBA" id="ARBA00022741"/>
    </source>
</evidence>
<evidence type="ECO:0000313" key="7">
    <source>
        <dbReference type="Proteomes" id="UP000186851"/>
    </source>
</evidence>
<evidence type="ECO:0000256" key="1">
    <source>
        <dbReference type="ARBA" id="ARBA00005417"/>
    </source>
</evidence>
<proteinExistence type="inferred from homology"/>
<reference evidence="6" key="1">
    <citation type="journal article" date="2017" name="Nature">
        <title>Asgard archaea illuminate the origin of eukaryotic cellular complexity.</title>
        <authorList>
            <person name="Zaremba-Niedzwiedzka K."/>
            <person name="Caceres E.F."/>
            <person name="Saw J.H."/>
            <person name="Backstrom D."/>
            <person name="Juzokaite L."/>
            <person name="Vancaester E."/>
            <person name="Seitz K.W."/>
            <person name="Anantharaman K."/>
            <person name="Starnawski P."/>
            <person name="Kjeldsen K.U."/>
            <person name="Scott M.B."/>
            <person name="Nunoura T."/>
            <person name="Banfield J.F."/>
            <person name="Schramm A."/>
            <person name="Baker B.J."/>
            <person name="Spang A."/>
            <person name="Ettema T.J.G."/>
        </authorList>
    </citation>
    <scope>NUCLEOTIDE SEQUENCE</scope>
    <source>
        <strain evidence="6">LCB_4</strain>
    </source>
</reference>
<dbReference type="SUPFAM" id="SSF52540">
    <property type="entry name" value="P-loop containing nucleoside triphosphate hydrolases"/>
    <property type="match status" value="1"/>
</dbReference>
<dbReference type="PROSITE" id="PS50893">
    <property type="entry name" value="ABC_TRANSPORTER_2"/>
    <property type="match status" value="1"/>
</dbReference>
<feature type="domain" description="ABC transporter" evidence="5">
    <location>
        <begin position="6"/>
        <end position="237"/>
    </location>
</feature>
<dbReference type="PROSITE" id="PS00211">
    <property type="entry name" value="ABC_TRANSPORTER_1"/>
    <property type="match status" value="1"/>
</dbReference>
<name>A0AAF0D1T2_ODILC</name>
<dbReference type="InterPro" id="IPR027417">
    <property type="entry name" value="P-loop_NTPase"/>
</dbReference>
<protein>
    <submittedName>
        <fullName evidence="6">ABC transporter ATP-binding protein</fullName>
    </submittedName>
</protein>
<keyword evidence="2" id="KW-0813">Transport</keyword>
<reference evidence="6" key="2">
    <citation type="journal article" date="2022" name="Nat. Microbiol.">
        <title>A closed Candidatus Odinarchaeum chromosome exposes Asgard archaeal viruses.</title>
        <authorList>
            <person name="Tamarit D."/>
            <person name="Caceres E.F."/>
            <person name="Krupovic M."/>
            <person name="Nijland R."/>
            <person name="Eme L."/>
            <person name="Robinson N.P."/>
            <person name="Ettema T.J.G."/>
        </authorList>
    </citation>
    <scope>NUCLEOTIDE SEQUENCE</scope>
    <source>
        <strain evidence="6">LCB_4</strain>
    </source>
</reference>
<evidence type="ECO:0000259" key="5">
    <source>
        <dbReference type="PROSITE" id="PS50893"/>
    </source>
</evidence>
<dbReference type="CDD" id="cd03235">
    <property type="entry name" value="ABC_Metallic_Cations"/>
    <property type="match status" value="1"/>
</dbReference>
<sequence>MSEEIVRLDNVWVKYDGHTVLEDVSISIFNRDLLAIVGVNGGGKSTLLKVIAGLIKPFKGKVKVFGNQPENVRDLIGYLPQYNFFDLNFPITVLDVVLTGLLGRRLLLKSYSKEHVEAALEALKTVKMNGFESRRLSSLSGGQIQRVMIARAIVKKPKLLLLDEPTSSLDPDIQKSFYELLLELKKNMSVVLVSHDIGVIASYVDKMACLNKRLYYHGSVEGALTTLQEVYKCPVELIAHGIPHRVLGRHED</sequence>
<dbReference type="SMART" id="SM00382">
    <property type="entry name" value="AAA"/>
    <property type="match status" value="1"/>
</dbReference>
<evidence type="ECO:0000256" key="4">
    <source>
        <dbReference type="ARBA" id="ARBA00022840"/>
    </source>
</evidence>
<dbReference type="EMBL" id="CP091871">
    <property type="protein sequence ID" value="WEU40086.1"/>
    <property type="molecule type" value="Genomic_DNA"/>
</dbReference>
<dbReference type="KEGG" id="oyw:OdinLCB4_006340"/>
<evidence type="ECO:0000256" key="2">
    <source>
        <dbReference type="ARBA" id="ARBA00022448"/>
    </source>
</evidence>
<dbReference type="Proteomes" id="UP000186851">
    <property type="component" value="Chromosome"/>
</dbReference>
<dbReference type="InterPro" id="IPR017871">
    <property type="entry name" value="ABC_transporter-like_CS"/>
</dbReference>
<dbReference type="PANTHER" id="PTHR42734">
    <property type="entry name" value="METAL TRANSPORT SYSTEM ATP-BINDING PROTEIN TM_0124-RELATED"/>
    <property type="match status" value="1"/>
</dbReference>
<accession>A0AAF0D1T2</accession>
<dbReference type="InterPro" id="IPR003593">
    <property type="entry name" value="AAA+_ATPase"/>
</dbReference>
<dbReference type="InterPro" id="IPR050153">
    <property type="entry name" value="Metal_Ion_Import_ABC"/>
</dbReference>
<evidence type="ECO:0000313" key="6">
    <source>
        <dbReference type="EMBL" id="WEU40086.1"/>
    </source>
</evidence>
<organism evidence="6 7">
    <name type="scientific">Odinarchaeota yellowstonii (strain LCB_4)</name>
    <dbReference type="NCBI Taxonomy" id="1841599"/>
    <lineage>
        <taxon>Archaea</taxon>
        <taxon>Promethearchaeati</taxon>
        <taxon>Candidatus Odinarchaeota</taxon>
        <taxon>Candidatus Odinarchaeia</taxon>
        <taxon>Candidatus Odinarchaeales</taxon>
        <taxon>Candidatus Odinarchaeaceae</taxon>
        <taxon>Candidatus Odinarchaeum</taxon>
    </lineage>
</organism>
<dbReference type="PANTHER" id="PTHR42734:SF17">
    <property type="entry name" value="METAL TRANSPORT SYSTEM ATP-BINDING PROTEIN TM_0124-RELATED"/>
    <property type="match status" value="1"/>
</dbReference>
<comment type="similarity">
    <text evidence="1">Belongs to the ABC transporter superfamily.</text>
</comment>
<gene>
    <name evidence="6" type="ORF">OdinLCB4_006340</name>
</gene>